<dbReference type="PROSITE" id="PS50893">
    <property type="entry name" value="ABC_TRANSPORTER_2"/>
    <property type="match status" value="1"/>
</dbReference>
<evidence type="ECO:0000256" key="2">
    <source>
        <dbReference type="ARBA" id="ARBA00022448"/>
    </source>
</evidence>
<feature type="domain" description="ABC transporter" evidence="5">
    <location>
        <begin position="7"/>
        <end position="206"/>
    </location>
</feature>
<evidence type="ECO:0000256" key="3">
    <source>
        <dbReference type="ARBA" id="ARBA00022741"/>
    </source>
</evidence>
<dbReference type="GO" id="GO:0005524">
    <property type="term" value="F:ATP binding"/>
    <property type="evidence" value="ECO:0007669"/>
    <property type="project" value="UniProtKB-KW"/>
</dbReference>
<evidence type="ECO:0000259" key="5">
    <source>
        <dbReference type="PROSITE" id="PS50893"/>
    </source>
</evidence>
<keyword evidence="4 6" id="KW-0067">ATP-binding</keyword>
<evidence type="ECO:0000313" key="6">
    <source>
        <dbReference type="EMBL" id="MCW9705619.1"/>
    </source>
</evidence>
<dbReference type="EMBL" id="JAGGJA010000001">
    <property type="protein sequence ID" value="MCW9705619.1"/>
    <property type="molecule type" value="Genomic_DNA"/>
</dbReference>
<evidence type="ECO:0000313" key="7">
    <source>
        <dbReference type="Proteomes" id="UP001207918"/>
    </source>
</evidence>
<keyword evidence="3" id="KW-0547">Nucleotide-binding</keyword>
<dbReference type="Gene3D" id="3.40.50.300">
    <property type="entry name" value="P-loop containing nucleotide triphosphate hydrolases"/>
    <property type="match status" value="1"/>
</dbReference>
<dbReference type="SUPFAM" id="SSF52540">
    <property type="entry name" value="P-loop containing nucleoside triphosphate hydrolases"/>
    <property type="match status" value="1"/>
</dbReference>
<dbReference type="InterPro" id="IPR003439">
    <property type="entry name" value="ABC_transporter-like_ATP-bd"/>
</dbReference>
<dbReference type="Pfam" id="PF00005">
    <property type="entry name" value="ABC_tran"/>
    <property type="match status" value="1"/>
</dbReference>
<dbReference type="InterPro" id="IPR027417">
    <property type="entry name" value="P-loop_NTPase"/>
</dbReference>
<sequence>MTQQPLISCTNLHFSFGEEPILRDLSFDIPRGQHTILKGESGAGKTTLLKLFLGFEKPTRGTIRFFDDMDTPDIRSSSAWLPQDLDLGSGTVEELIRKPFTFRLNESNRPDREQCLSTFSQLGLADHTLGKSFQSLSTGQRQRVGIALCHLLDKPLLLLDEPTSALDSLSKQRITNLLLANTSKTVVSTSHDPFWLDHADYTVSLD</sequence>
<reference evidence="6 7" key="1">
    <citation type="submission" date="2021-03" db="EMBL/GenBank/DDBJ databases">
        <title>Aliifodinibius sp. nov., a new bacterium isolated from saline soil.</title>
        <authorList>
            <person name="Galisteo C."/>
            <person name="De La Haba R."/>
            <person name="Sanchez-Porro C."/>
            <person name="Ventosa A."/>
        </authorList>
    </citation>
    <scope>NUCLEOTIDE SEQUENCE [LARGE SCALE GENOMIC DNA]</scope>
    <source>
        <strain evidence="6 7">1BSP15-2V2</strain>
    </source>
</reference>
<name>A0ABT3PI62_9BACT</name>
<proteinExistence type="inferred from homology"/>
<evidence type="ECO:0000256" key="1">
    <source>
        <dbReference type="ARBA" id="ARBA00005417"/>
    </source>
</evidence>
<protein>
    <submittedName>
        <fullName evidence="6">ATP-binding cassette domain-containing protein</fullName>
    </submittedName>
</protein>
<dbReference type="PANTHER" id="PTHR42734">
    <property type="entry name" value="METAL TRANSPORT SYSTEM ATP-BINDING PROTEIN TM_0124-RELATED"/>
    <property type="match status" value="1"/>
</dbReference>
<organism evidence="6 7">
    <name type="scientific">Fodinibius salsisoli</name>
    <dbReference type="NCBI Taxonomy" id="2820877"/>
    <lineage>
        <taxon>Bacteria</taxon>
        <taxon>Pseudomonadati</taxon>
        <taxon>Balneolota</taxon>
        <taxon>Balneolia</taxon>
        <taxon>Balneolales</taxon>
        <taxon>Balneolaceae</taxon>
        <taxon>Fodinibius</taxon>
    </lineage>
</organism>
<keyword evidence="7" id="KW-1185">Reference proteome</keyword>
<gene>
    <name evidence="6" type="ORF">J6I44_02070</name>
</gene>
<keyword evidence="2" id="KW-0813">Transport</keyword>
<evidence type="ECO:0000256" key="4">
    <source>
        <dbReference type="ARBA" id="ARBA00022840"/>
    </source>
</evidence>
<dbReference type="InterPro" id="IPR003593">
    <property type="entry name" value="AAA+_ATPase"/>
</dbReference>
<dbReference type="Proteomes" id="UP001207918">
    <property type="component" value="Unassembled WGS sequence"/>
</dbReference>
<dbReference type="InterPro" id="IPR050153">
    <property type="entry name" value="Metal_Ion_Import_ABC"/>
</dbReference>
<comment type="caution">
    <text evidence="6">The sequence shown here is derived from an EMBL/GenBank/DDBJ whole genome shotgun (WGS) entry which is preliminary data.</text>
</comment>
<comment type="similarity">
    <text evidence="1">Belongs to the ABC transporter superfamily.</text>
</comment>
<dbReference type="RefSeq" id="WP_265764283.1">
    <property type="nucleotide sequence ID" value="NZ_JAGGJA010000001.1"/>
</dbReference>
<dbReference type="PANTHER" id="PTHR42734:SF17">
    <property type="entry name" value="METAL TRANSPORT SYSTEM ATP-BINDING PROTEIN TM_0124-RELATED"/>
    <property type="match status" value="1"/>
</dbReference>
<accession>A0ABT3PI62</accession>
<dbReference type="SMART" id="SM00382">
    <property type="entry name" value="AAA"/>
    <property type="match status" value="1"/>
</dbReference>